<dbReference type="AlphaFoldDB" id="A0A552WVB4"/>
<feature type="domain" description="Amidohydrolase-related" evidence="2">
    <location>
        <begin position="5"/>
        <end position="311"/>
    </location>
</feature>
<accession>A0A552WVB4</accession>
<evidence type="ECO:0000313" key="4">
    <source>
        <dbReference type="Proteomes" id="UP000318693"/>
    </source>
</evidence>
<dbReference type="Gene3D" id="3.20.20.140">
    <property type="entry name" value="Metal-dependent hydrolases"/>
    <property type="match status" value="1"/>
</dbReference>
<comment type="caution">
    <text evidence="3">The sequence shown here is derived from an EMBL/GenBank/DDBJ whole genome shotgun (WGS) entry which is preliminary data.</text>
</comment>
<dbReference type="InterPro" id="IPR006680">
    <property type="entry name" value="Amidohydro-rel"/>
</dbReference>
<dbReference type="PANTHER" id="PTHR21240">
    <property type="entry name" value="2-AMINO-3-CARBOXYLMUCONATE-6-SEMIALDEHYDE DECARBOXYLASE"/>
    <property type="match status" value="1"/>
</dbReference>
<gene>
    <name evidence="3" type="ORF">FJ693_04650</name>
</gene>
<dbReference type="Proteomes" id="UP000318693">
    <property type="component" value="Unassembled WGS sequence"/>
</dbReference>
<dbReference type="InterPro" id="IPR032466">
    <property type="entry name" value="Metal_Hydrolase"/>
</dbReference>
<keyword evidence="4" id="KW-1185">Reference proteome</keyword>
<keyword evidence="1" id="KW-0456">Lyase</keyword>
<dbReference type="SUPFAM" id="SSF51556">
    <property type="entry name" value="Metallo-dependent hydrolases"/>
    <property type="match status" value="1"/>
</dbReference>
<dbReference type="Pfam" id="PF04909">
    <property type="entry name" value="Amidohydro_2"/>
    <property type="match status" value="1"/>
</dbReference>
<evidence type="ECO:0000259" key="2">
    <source>
        <dbReference type="Pfam" id="PF04909"/>
    </source>
</evidence>
<name>A0A552WVB4_9MICO</name>
<organism evidence="3 4">
    <name type="scientific">Georgenia yuyongxinii</name>
    <dbReference type="NCBI Taxonomy" id="2589797"/>
    <lineage>
        <taxon>Bacteria</taxon>
        <taxon>Bacillati</taxon>
        <taxon>Actinomycetota</taxon>
        <taxon>Actinomycetes</taxon>
        <taxon>Micrococcales</taxon>
        <taxon>Bogoriellaceae</taxon>
        <taxon>Georgenia</taxon>
    </lineage>
</organism>
<reference evidence="3 4" key="1">
    <citation type="submission" date="2019-07" db="EMBL/GenBank/DDBJ databases">
        <title>Georgenia wutianyii sp. nov. and Georgenia *** sp. nov. isolated from plateau pika (Ochotona curzoniae) in the Qinghai-Tibet plateau of China.</title>
        <authorList>
            <person name="Tian Z."/>
        </authorList>
    </citation>
    <scope>NUCLEOTIDE SEQUENCE [LARGE SCALE GENOMIC DNA]</scope>
    <source>
        <strain evidence="3 4">Z446</strain>
    </source>
</reference>
<evidence type="ECO:0000256" key="1">
    <source>
        <dbReference type="ARBA" id="ARBA00023239"/>
    </source>
</evidence>
<dbReference type="GO" id="GO:0019748">
    <property type="term" value="P:secondary metabolic process"/>
    <property type="evidence" value="ECO:0007669"/>
    <property type="project" value="TreeGrafter"/>
</dbReference>
<dbReference type="GO" id="GO:0016831">
    <property type="term" value="F:carboxy-lyase activity"/>
    <property type="evidence" value="ECO:0007669"/>
    <property type="project" value="InterPro"/>
</dbReference>
<evidence type="ECO:0000313" key="3">
    <source>
        <dbReference type="EMBL" id="TRW46645.1"/>
    </source>
</evidence>
<protein>
    <submittedName>
        <fullName evidence="3">Amidohydrolase</fullName>
    </submittedName>
</protein>
<dbReference type="InterPro" id="IPR032465">
    <property type="entry name" value="ACMSD"/>
</dbReference>
<sequence length="318" mass="33298">MLGSVDVHTHLAPVLEAEVVGVVADGGRLAVDGHTVGPAGLYAPGDLETYLDDAGLDSAVVSAPPPFFRQHLPADQAAAWGHALNDGMLRAVAGHTRLLPLAYLPLEHPDVAAAQYAAVRDDVRWAGVVASAGGRSHALDDEALAPLWRMLDADGRTLLLHPGAAPDARLTRYYLANLLGNPAETGVATAELVFGGVLSTYPRVRVILSHCGGVVPAVVGRWQHGYDTDRPGVARLELPPREAVRRLYVDTLAHDPAVVDLAAEVFGSDRLLLGSDWPFPMGSTDPLALLAHRGGDAQRLAAVDNAAAALGRLAAQTA</sequence>
<keyword evidence="3" id="KW-0378">Hydrolase</keyword>
<dbReference type="EMBL" id="VJXR01000008">
    <property type="protein sequence ID" value="TRW46645.1"/>
    <property type="molecule type" value="Genomic_DNA"/>
</dbReference>
<proteinExistence type="predicted"/>
<dbReference type="GO" id="GO:0005737">
    <property type="term" value="C:cytoplasm"/>
    <property type="evidence" value="ECO:0007669"/>
    <property type="project" value="TreeGrafter"/>
</dbReference>
<dbReference type="PANTHER" id="PTHR21240:SF28">
    <property type="entry name" value="ISO-OROTATE DECARBOXYLASE (EUROFUNG)"/>
    <property type="match status" value="1"/>
</dbReference>
<dbReference type="GO" id="GO:0016787">
    <property type="term" value="F:hydrolase activity"/>
    <property type="evidence" value="ECO:0007669"/>
    <property type="project" value="UniProtKB-KW"/>
</dbReference>